<dbReference type="Gene3D" id="2.180.10.10">
    <property type="entry name" value="RHS repeat-associated core"/>
    <property type="match status" value="1"/>
</dbReference>
<dbReference type="InterPro" id="IPR029058">
    <property type="entry name" value="AB_hydrolase_fold"/>
</dbReference>
<dbReference type="EMBL" id="JALNUB010000004">
    <property type="protein sequence ID" value="MCK8141819.1"/>
    <property type="molecule type" value="Genomic_DNA"/>
</dbReference>
<dbReference type="Gene3D" id="3.40.50.1820">
    <property type="entry name" value="alpha/beta hydrolase"/>
    <property type="match status" value="1"/>
</dbReference>
<dbReference type="PANTHER" id="PTHR32305">
    <property type="match status" value="1"/>
</dbReference>
<evidence type="ECO:0008006" key="3">
    <source>
        <dbReference type="Google" id="ProtNLM"/>
    </source>
</evidence>
<name>A0A9X2BKU0_9FLAO</name>
<evidence type="ECO:0000313" key="1">
    <source>
        <dbReference type="EMBL" id="MCK8141819.1"/>
    </source>
</evidence>
<gene>
    <name evidence="1" type="ORF">MW871_07915</name>
</gene>
<dbReference type="Proteomes" id="UP001139260">
    <property type="component" value="Unassembled WGS sequence"/>
</dbReference>
<dbReference type="NCBIfam" id="TIGR03696">
    <property type="entry name" value="Rhs_assc_core"/>
    <property type="match status" value="1"/>
</dbReference>
<dbReference type="AlphaFoldDB" id="A0A9X2BKU0"/>
<organism evidence="1 2">
    <name type="scientific">Flavobacterium pygoscelis</name>
    <dbReference type="NCBI Taxonomy" id="2893176"/>
    <lineage>
        <taxon>Bacteria</taxon>
        <taxon>Pseudomonadati</taxon>
        <taxon>Bacteroidota</taxon>
        <taxon>Flavobacteriia</taxon>
        <taxon>Flavobacteriales</taxon>
        <taxon>Flavobacteriaceae</taxon>
        <taxon>Flavobacterium</taxon>
    </lineage>
</organism>
<dbReference type="RefSeq" id="WP_248428178.1">
    <property type="nucleotide sequence ID" value="NZ_JALNUB010000004.1"/>
</dbReference>
<keyword evidence="2" id="KW-1185">Reference proteome</keyword>
<proteinExistence type="predicted"/>
<protein>
    <recommendedName>
        <fullName evidence="3">Fungal lipase-like domain-containing protein</fullName>
    </recommendedName>
</protein>
<comment type="caution">
    <text evidence="1">The sequence shown here is derived from an EMBL/GenBank/DDBJ whole genome shotgun (WGS) entry which is preliminary data.</text>
</comment>
<dbReference type="PANTHER" id="PTHR32305:SF15">
    <property type="entry name" value="PROTEIN RHSA-RELATED"/>
    <property type="match status" value="1"/>
</dbReference>
<dbReference type="InterPro" id="IPR022385">
    <property type="entry name" value="Rhs_assc_core"/>
</dbReference>
<dbReference type="SUPFAM" id="SSF53474">
    <property type="entry name" value="alpha/beta-Hydrolases"/>
    <property type="match status" value="1"/>
</dbReference>
<dbReference type="Pfam" id="PF26363">
    <property type="entry name" value="Phospholipase-like"/>
    <property type="match status" value="1"/>
</dbReference>
<reference evidence="1" key="1">
    <citation type="submission" date="2022-04" db="EMBL/GenBank/DDBJ databases">
        <title>Flavobacterium pygoscelis sp. nov. isolated from Chinstrap chick (Pygoscelis antarcticus).</title>
        <authorList>
            <person name="Irgang R."/>
            <person name="Poblete-Morales M."/>
            <person name="Avendano-Herrera R."/>
        </authorList>
    </citation>
    <scope>NUCLEOTIDE SEQUENCE</scope>
    <source>
        <strain evidence="1">I-SCBP12n</strain>
    </source>
</reference>
<evidence type="ECO:0000313" key="2">
    <source>
        <dbReference type="Proteomes" id="UP001139260"/>
    </source>
</evidence>
<dbReference type="GO" id="GO:0006629">
    <property type="term" value="P:lipid metabolic process"/>
    <property type="evidence" value="ECO:0007669"/>
    <property type="project" value="InterPro"/>
</dbReference>
<sequence length="301" mass="33189">MFEEHSSSFSSPYLFNGKELDRETNLSYYGARYLDMKTSLWFSVDPLAEKMQNIGVYVYTFNNPINLIDPDGQAPTPYEAALMSSHVYDSKVKLSGGWKVSNIAKGIKLYNDDSGFKSAIYERKDANGKTEYTYATAGTEESWKDVGADVKQPLGLSQQYKDSKKTTEAVKKRIGNAEITFTGHSLGGSLAEWNAVSTGGKAITFNQAGLSVFTKGRFGLNGAKVDVYITATDPLNFLQDIITPLPATSGKRHYLAPKSWSAILNGHSINNSIENLQGTRGFFEKTWDIIKEAITPPASLR</sequence>
<dbReference type="InterPro" id="IPR050708">
    <property type="entry name" value="T6SS_VgrG/RHS"/>
</dbReference>
<accession>A0A9X2BKU0</accession>